<dbReference type="Proteomes" id="UP000185434">
    <property type="component" value="Chromosome"/>
</dbReference>
<dbReference type="RefSeq" id="WP_075664459.1">
    <property type="nucleotide sequence ID" value="NZ_CP009247.1"/>
</dbReference>
<accession>A0A1L7CUC7</accession>
<dbReference type="InterPro" id="IPR018561">
    <property type="entry name" value="AosR"/>
</dbReference>
<gene>
    <name evidence="1" type="ORF">CFRA_09645</name>
</gene>
<name>A0A1L7CUC7_9CORY</name>
<sequence length="191" mass="20821">MQDWRRKKGLMRAPRYHTVFDPMEREVLGNLASTLGEALMERVRSAPKDELAEMTGMPSGHREPPQDPGLARLLPNFAREGDEEFDGDNQLLRSLHENDITRAKLENLQAVTGALGPDGGVDVTLDESEARAWVAALNDIRLYVAAGNGLAGSGLEGTEVVPGEAATVEAERLVEWLAYNQESLLTALTGE</sequence>
<dbReference type="KEGG" id="cfk:CFRA_09645"/>
<reference evidence="1 2" key="1">
    <citation type="submission" date="2014-08" db="EMBL/GenBank/DDBJ databases">
        <title>Complete genome sequence of Corynebacterium frankenforstense ST18(T) (=DSM 45800(T)), isolated from raw cow milk.</title>
        <authorList>
            <person name="Ruckert C."/>
            <person name="Albersmeier A."/>
            <person name="Winkler A."/>
            <person name="Lipski A."/>
            <person name="Kalinowski J."/>
        </authorList>
    </citation>
    <scope>NUCLEOTIDE SEQUENCE [LARGE SCALE GENOMIC DNA]</scope>
    <source>
        <strain evidence="1 2">ST18</strain>
    </source>
</reference>
<dbReference type="Pfam" id="PF09438">
    <property type="entry name" value="DUF2017"/>
    <property type="match status" value="1"/>
</dbReference>
<dbReference type="AlphaFoldDB" id="A0A1L7CUC7"/>
<keyword evidence="2" id="KW-1185">Reference proteome</keyword>
<dbReference type="EMBL" id="CP009247">
    <property type="protein sequence ID" value="APT89463.1"/>
    <property type="molecule type" value="Genomic_DNA"/>
</dbReference>
<proteinExistence type="predicted"/>
<dbReference type="OrthoDB" id="3268479at2"/>
<protein>
    <submittedName>
        <fullName evidence="1">Uncharacterized protein</fullName>
    </submittedName>
</protein>
<evidence type="ECO:0000313" key="1">
    <source>
        <dbReference type="EMBL" id="APT89463.1"/>
    </source>
</evidence>
<dbReference type="STRING" id="1437875.CFRA_09645"/>
<organism evidence="1 2">
    <name type="scientific">Corynebacterium frankenforstense DSM 45800</name>
    <dbReference type="NCBI Taxonomy" id="1437875"/>
    <lineage>
        <taxon>Bacteria</taxon>
        <taxon>Bacillati</taxon>
        <taxon>Actinomycetota</taxon>
        <taxon>Actinomycetes</taxon>
        <taxon>Mycobacteriales</taxon>
        <taxon>Corynebacteriaceae</taxon>
        <taxon>Corynebacterium</taxon>
    </lineage>
</organism>
<evidence type="ECO:0000313" key="2">
    <source>
        <dbReference type="Proteomes" id="UP000185434"/>
    </source>
</evidence>